<comment type="caution">
    <text evidence="2">The sequence shown here is derived from an EMBL/GenBank/DDBJ whole genome shotgun (WGS) entry which is preliminary data.</text>
</comment>
<dbReference type="Proteomes" id="UP000664859">
    <property type="component" value="Unassembled WGS sequence"/>
</dbReference>
<reference evidence="2" key="1">
    <citation type="submission" date="2021-02" db="EMBL/GenBank/DDBJ databases">
        <title>First Annotated Genome of the Yellow-green Alga Tribonema minus.</title>
        <authorList>
            <person name="Mahan K.M."/>
        </authorList>
    </citation>
    <scope>NUCLEOTIDE SEQUENCE</scope>
    <source>
        <strain evidence="2">UTEX B ZZ1240</strain>
    </source>
</reference>
<sequence>MAFYAAETAFRAAVQEHLSRLMQQGMPRSAAIDTLLVAVRGQEANSPLASAAADEVAALVAAHGYSHQDAVRALVVTQELRSLREQGLDTVDALNILTSRVARAQPPAPTAVPPPPQQLPQQQHQHTPCQPLAAQTQATGFQQQQQQQPMHSAEGVPHASPARLPRASPRQQHQQQQQPGALRRKRAEWEAQSALPLAGGKSAAAGGRDDMEWGEELGAGLGVAAKRARKEAAAGALLQQPPLQASAVPGSVSAAFGGAGAGAQSSLKRSLDTEADDAGANGSTAAALSDGHKRTRTA</sequence>
<feature type="region of interest" description="Disordered" evidence="1">
    <location>
        <begin position="105"/>
        <end position="209"/>
    </location>
</feature>
<evidence type="ECO:0000313" key="2">
    <source>
        <dbReference type="EMBL" id="KAG5176793.1"/>
    </source>
</evidence>
<evidence type="ECO:0000313" key="3">
    <source>
        <dbReference type="Proteomes" id="UP000664859"/>
    </source>
</evidence>
<protein>
    <submittedName>
        <fullName evidence="2">Uncharacterized protein</fullName>
    </submittedName>
</protein>
<evidence type="ECO:0000256" key="1">
    <source>
        <dbReference type="SAM" id="MobiDB-lite"/>
    </source>
</evidence>
<accession>A0A835YUG9</accession>
<feature type="compositionally biased region" description="Low complexity" evidence="1">
    <location>
        <begin position="247"/>
        <end position="266"/>
    </location>
</feature>
<gene>
    <name evidence="2" type="ORF">JKP88DRAFT_334553</name>
</gene>
<name>A0A835YUG9_9STRA</name>
<dbReference type="EMBL" id="JAFCMP010000533">
    <property type="protein sequence ID" value="KAG5176793.1"/>
    <property type="molecule type" value="Genomic_DNA"/>
</dbReference>
<organism evidence="2 3">
    <name type="scientific">Tribonema minus</name>
    <dbReference type="NCBI Taxonomy" id="303371"/>
    <lineage>
        <taxon>Eukaryota</taxon>
        <taxon>Sar</taxon>
        <taxon>Stramenopiles</taxon>
        <taxon>Ochrophyta</taxon>
        <taxon>PX clade</taxon>
        <taxon>Xanthophyceae</taxon>
        <taxon>Tribonematales</taxon>
        <taxon>Tribonemataceae</taxon>
        <taxon>Tribonema</taxon>
    </lineage>
</organism>
<feature type="compositionally biased region" description="Pro residues" evidence="1">
    <location>
        <begin position="106"/>
        <end position="118"/>
    </location>
</feature>
<feature type="region of interest" description="Disordered" evidence="1">
    <location>
        <begin position="247"/>
        <end position="298"/>
    </location>
</feature>
<feature type="compositionally biased region" description="Low complexity" evidence="1">
    <location>
        <begin position="119"/>
        <end position="148"/>
    </location>
</feature>
<dbReference type="AlphaFoldDB" id="A0A835YUG9"/>
<proteinExistence type="predicted"/>
<dbReference type="OrthoDB" id="75248at2759"/>
<keyword evidence="3" id="KW-1185">Reference proteome</keyword>